<proteinExistence type="predicted"/>
<feature type="compositionally biased region" description="Basic and acidic residues" evidence="1">
    <location>
        <begin position="276"/>
        <end position="298"/>
    </location>
</feature>
<evidence type="ECO:0000259" key="2">
    <source>
        <dbReference type="Pfam" id="PF14111"/>
    </source>
</evidence>
<feature type="compositionally biased region" description="Basic residues" evidence="1">
    <location>
        <begin position="411"/>
        <end position="421"/>
    </location>
</feature>
<name>A0AAD8U551_LOLMU</name>
<dbReference type="InterPro" id="IPR040256">
    <property type="entry name" value="At4g02000-like"/>
</dbReference>
<feature type="domain" description="DUF4283" evidence="2">
    <location>
        <begin position="38"/>
        <end position="113"/>
    </location>
</feature>
<feature type="compositionally biased region" description="Basic and acidic residues" evidence="1">
    <location>
        <begin position="345"/>
        <end position="359"/>
    </location>
</feature>
<evidence type="ECO:0000313" key="3">
    <source>
        <dbReference type="EMBL" id="KAK1699131.1"/>
    </source>
</evidence>
<dbReference type="EMBL" id="JAUUTY010000001">
    <property type="protein sequence ID" value="KAK1699131.1"/>
    <property type="molecule type" value="Genomic_DNA"/>
</dbReference>
<dbReference type="InterPro" id="IPR025558">
    <property type="entry name" value="DUF4283"/>
</dbReference>
<gene>
    <name evidence="3" type="ORF">QYE76_015828</name>
</gene>
<dbReference type="PANTHER" id="PTHR31286:SF180">
    <property type="entry name" value="OS10G0362600 PROTEIN"/>
    <property type="match status" value="1"/>
</dbReference>
<sequence length="455" mass="51146">MDQVAGLMRGLKLSEGEMKGVKLRKVEAKKGEALEWQAIGKLMAEKLAIAGAMEDALGPLWCPIKGIECKDLGENIFLFTFYQASGKKKAVEEGPWTFDKSLLIMEEFEPHKNIDDYDFSKIPIWVRIFKLPLGLMNRATGEDIGDQIGEYVGIDGVENGLAVGRYLRIKVKLTVAKPLMRGTMVAIGEEANMRWCPFQYEFLPDFRFTCGLIGHLDKDCSIKLKKGEEPQYGRWLKWIPPKRQGYDGRRSWGEGGNRRQYGWSSGGSKSGSDGPSWKKDGALSRSEGKSGKEGEKEVTSPLKITSGEARGGREGVNKSLCFEKEGNISEVEKGKDGHNVIEDMVVDGRKEVDINKEEKDNEEEEGPIGGKEDQGLQVHGNPVLRAGVEARVESCGGEHASRMQGKEKEGKKGKHFRRRNRQGVVSEEKLDVLWGKREATIWRWSLRIWRKKQRE</sequence>
<evidence type="ECO:0000256" key="1">
    <source>
        <dbReference type="SAM" id="MobiDB-lite"/>
    </source>
</evidence>
<keyword evidence="4" id="KW-1185">Reference proteome</keyword>
<comment type="caution">
    <text evidence="3">The sequence shown here is derived from an EMBL/GenBank/DDBJ whole genome shotgun (WGS) entry which is preliminary data.</text>
</comment>
<feature type="region of interest" description="Disordered" evidence="1">
    <location>
        <begin position="345"/>
        <end position="378"/>
    </location>
</feature>
<organism evidence="3 4">
    <name type="scientific">Lolium multiflorum</name>
    <name type="common">Italian ryegrass</name>
    <name type="synonym">Lolium perenne subsp. multiflorum</name>
    <dbReference type="NCBI Taxonomy" id="4521"/>
    <lineage>
        <taxon>Eukaryota</taxon>
        <taxon>Viridiplantae</taxon>
        <taxon>Streptophyta</taxon>
        <taxon>Embryophyta</taxon>
        <taxon>Tracheophyta</taxon>
        <taxon>Spermatophyta</taxon>
        <taxon>Magnoliopsida</taxon>
        <taxon>Liliopsida</taxon>
        <taxon>Poales</taxon>
        <taxon>Poaceae</taxon>
        <taxon>BOP clade</taxon>
        <taxon>Pooideae</taxon>
        <taxon>Poodae</taxon>
        <taxon>Poeae</taxon>
        <taxon>Poeae Chloroplast Group 2 (Poeae type)</taxon>
        <taxon>Loliodinae</taxon>
        <taxon>Loliinae</taxon>
        <taxon>Lolium</taxon>
    </lineage>
</organism>
<feature type="region of interest" description="Disordered" evidence="1">
    <location>
        <begin position="394"/>
        <end position="421"/>
    </location>
</feature>
<evidence type="ECO:0000313" key="4">
    <source>
        <dbReference type="Proteomes" id="UP001231189"/>
    </source>
</evidence>
<protein>
    <recommendedName>
        <fullName evidence="2">DUF4283 domain-containing protein</fullName>
    </recommendedName>
</protein>
<accession>A0AAD8U551</accession>
<dbReference type="Proteomes" id="UP001231189">
    <property type="component" value="Unassembled WGS sequence"/>
</dbReference>
<dbReference type="Pfam" id="PF14111">
    <property type="entry name" value="DUF4283"/>
    <property type="match status" value="1"/>
</dbReference>
<dbReference type="PANTHER" id="PTHR31286">
    <property type="entry name" value="GLYCINE-RICH CELL WALL STRUCTURAL PROTEIN 1.8-LIKE"/>
    <property type="match status" value="1"/>
</dbReference>
<feature type="region of interest" description="Disordered" evidence="1">
    <location>
        <begin position="247"/>
        <end position="314"/>
    </location>
</feature>
<dbReference type="AlphaFoldDB" id="A0AAD8U551"/>
<feature type="compositionally biased region" description="Basic and acidic residues" evidence="1">
    <location>
        <begin position="399"/>
        <end position="410"/>
    </location>
</feature>
<reference evidence="3" key="1">
    <citation type="submission" date="2023-07" db="EMBL/GenBank/DDBJ databases">
        <title>A chromosome-level genome assembly of Lolium multiflorum.</title>
        <authorList>
            <person name="Chen Y."/>
            <person name="Copetti D."/>
            <person name="Kolliker R."/>
            <person name="Studer B."/>
        </authorList>
    </citation>
    <scope>NUCLEOTIDE SEQUENCE</scope>
    <source>
        <strain evidence="3">02402/16</strain>
        <tissue evidence="3">Leaf</tissue>
    </source>
</reference>